<gene>
    <name evidence="5" type="ORF">A7K95_08025</name>
    <name evidence="4" type="ORF">GA842_06960</name>
</gene>
<evidence type="ECO:0000313" key="6">
    <source>
        <dbReference type="Proteomes" id="UP000077280"/>
    </source>
</evidence>
<dbReference type="InterPro" id="IPR025987">
    <property type="entry name" value="GW_dom"/>
</dbReference>
<evidence type="ECO:0000313" key="4">
    <source>
        <dbReference type="EMBL" id="MDV7694619.1"/>
    </source>
</evidence>
<dbReference type="Pfam" id="PF13457">
    <property type="entry name" value="GW"/>
    <property type="match status" value="2"/>
</dbReference>
<dbReference type="GeneID" id="93383762"/>
<dbReference type="InterPro" id="IPR038200">
    <property type="entry name" value="GW_dom_sf"/>
</dbReference>
<feature type="domain" description="GW" evidence="3">
    <location>
        <begin position="227"/>
        <end position="307"/>
    </location>
</feature>
<evidence type="ECO:0000256" key="2">
    <source>
        <dbReference type="SAM" id="SignalP"/>
    </source>
</evidence>
<evidence type="ECO:0000256" key="1">
    <source>
        <dbReference type="ARBA" id="ARBA00022729"/>
    </source>
</evidence>
<dbReference type="SUPFAM" id="SSF82057">
    <property type="entry name" value="Prokaryotic SH3-related domain"/>
    <property type="match status" value="2"/>
</dbReference>
<keyword evidence="6" id="KW-1185">Reference proteome</keyword>
<comment type="caution">
    <text evidence="4">The sequence shown here is derived from an EMBL/GenBank/DDBJ whole genome shotgun (WGS) entry which is preliminary data.</text>
</comment>
<dbReference type="Gene3D" id="2.30.30.170">
    <property type="match status" value="2"/>
</dbReference>
<dbReference type="Proteomes" id="UP000077280">
    <property type="component" value="Unassembled WGS sequence"/>
</dbReference>
<dbReference type="AlphaFoldDB" id="A0AAP5TB96"/>
<dbReference type="PROSITE" id="PS51780">
    <property type="entry name" value="GW"/>
    <property type="match status" value="1"/>
</dbReference>
<proteinExistence type="predicted"/>
<dbReference type="Proteomes" id="UP001275867">
    <property type="component" value="Unassembled WGS sequence"/>
</dbReference>
<reference evidence="4" key="2">
    <citation type="submission" date="2019-10" db="EMBL/GenBank/DDBJ databases">
        <title>Malate fermentation in French cider.</title>
        <authorList>
            <person name="Cousin F.J."/>
            <person name="Medina Fernandez S."/>
            <person name="Misery B."/>
            <person name="Laplace J.-M."/>
            <person name="Cretenet M."/>
        </authorList>
    </citation>
    <scope>NUCLEOTIDE SEQUENCE</scope>
    <source>
        <strain evidence="4">UCMA15901</strain>
    </source>
</reference>
<accession>A0AAP5TB96</accession>
<feature type="chain" id="PRO_5042917495" description="GW domain-containing protein" evidence="2">
    <location>
        <begin position="33"/>
        <end position="307"/>
    </location>
</feature>
<name>A0AAP5TB96_9LACO</name>
<feature type="signal peptide" evidence="2">
    <location>
        <begin position="1"/>
        <end position="32"/>
    </location>
</feature>
<organism evidence="4 7">
    <name type="scientific">Pediococcus parvulus</name>
    <dbReference type="NCBI Taxonomy" id="54062"/>
    <lineage>
        <taxon>Bacteria</taxon>
        <taxon>Bacillati</taxon>
        <taxon>Bacillota</taxon>
        <taxon>Bacilli</taxon>
        <taxon>Lactobacillales</taxon>
        <taxon>Lactobacillaceae</taxon>
        <taxon>Pediococcus</taxon>
    </lineage>
</organism>
<dbReference type="EMBL" id="WERX01000020">
    <property type="protein sequence ID" value="MDV7694619.1"/>
    <property type="molecule type" value="Genomic_DNA"/>
</dbReference>
<evidence type="ECO:0000313" key="7">
    <source>
        <dbReference type="Proteomes" id="UP001275867"/>
    </source>
</evidence>
<reference evidence="5 6" key="1">
    <citation type="submission" date="2016-05" db="EMBL/GenBank/DDBJ databases">
        <title>Draft genome sequence of Pediococcus parvulus 2.6, a probiotic beta-glucan producer strain.</title>
        <authorList>
            <person name="Mohedano M.L."/>
            <person name="Perez-Ramos A."/>
            <person name="Duenas M.T."/>
            <person name="Lamontanara A."/>
            <person name="Orru L."/>
            <person name="Spano G."/>
            <person name="Capozzi V."/>
            <person name="Lopez P."/>
        </authorList>
    </citation>
    <scope>NUCLEOTIDE SEQUENCE [LARGE SCALE GENOMIC DNA]</scope>
    <source>
        <strain evidence="5 6">2.6</strain>
    </source>
</reference>
<protein>
    <recommendedName>
        <fullName evidence="3">GW domain-containing protein</fullName>
    </recommendedName>
</protein>
<evidence type="ECO:0000313" key="5">
    <source>
        <dbReference type="EMBL" id="OAD63802.1"/>
    </source>
</evidence>
<dbReference type="EMBL" id="LXND01000057">
    <property type="protein sequence ID" value="OAD63802.1"/>
    <property type="molecule type" value="Genomic_DNA"/>
</dbReference>
<keyword evidence="1 2" id="KW-0732">Signal</keyword>
<evidence type="ECO:0000259" key="3">
    <source>
        <dbReference type="PROSITE" id="PS51780"/>
    </source>
</evidence>
<dbReference type="RefSeq" id="WP_068806980.1">
    <property type="nucleotide sequence ID" value="NZ_LXND01000057.1"/>
</dbReference>
<sequence length="307" mass="33954">MFKNTKTISKKMLISLLTGVTLMGLGAGVTTAVTNTSNMQTSVQAATTPEYISGKAGTEFQQGLTCSVGGIQKTVWFSSMTLKAGETKTVSMPKVTGYASSATSATFKENASGTGYTLVFNGTDDYSVYYAKVSTKKTTKKSVSVKYTKKALTKQVRLAPGHDFYNHVPGSKYATKRVHYGKTYAGKTITINDQGIKKGMKTPYYRCYYKGKLIGWIYYSAVVNKATYKTVKKTATVIATPKNNFYNHLTYSVYKTKLLHYGKTYRDRKVTINKQAVRAGTKTPYYRCYVNGKEIGWIYGGNLTNIK</sequence>